<dbReference type="FunFam" id="1.10.3210.10:FF:000018">
    <property type="entry name" value="Two-component system response regulator"/>
    <property type="match status" value="1"/>
</dbReference>
<reference evidence="2 3" key="1">
    <citation type="submission" date="2015-12" db="EMBL/GenBank/DDBJ databases">
        <title>Genome sequence of Aneurinibacillus soli.</title>
        <authorList>
            <person name="Lee J.S."/>
            <person name="Lee K.C."/>
            <person name="Kim K.K."/>
            <person name="Lee B.W."/>
        </authorList>
    </citation>
    <scope>NUCLEOTIDE SEQUENCE [LARGE SCALE GENOMIC DNA]</scope>
    <source>
        <strain evidence="2 3">CB4</strain>
    </source>
</reference>
<dbReference type="GO" id="GO:0071111">
    <property type="term" value="F:cyclic-guanylate-specific phosphodiesterase activity"/>
    <property type="evidence" value="ECO:0007669"/>
    <property type="project" value="UniProtKB-EC"/>
</dbReference>
<dbReference type="PANTHER" id="PTHR45228">
    <property type="entry name" value="CYCLIC DI-GMP PHOSPHODIESTERASE TM_0186-RELATED"/>
    <property type="match status" value="1"/>
</dbReference>
<gene>
    <name evidence="2" type="primary">rpfG_8</name>
    <name evidence="2" type="ORF">CB4_02186</name>
</gene>
<dbReference type="PANTHER" id="PTHR45228:SF9">
    <property type="entry name" value="3'3'-CGAMP-SPECIFIC PHOSPHODIESTERASE 2"/>
    <property type="match status" value="1"/>
</dbReference>
<dbReference type="SMART" id="SM00065">
    <property type="entry name" value="GAF"/>
    <property type="match status" value="1"/>
</dbReference>
<evidence type="ECO:0000313" key="2">
    <source>
        <dbReference type="EMBL" id="BAU28012.1"/>
    </source>
</evidence>
<dbReference type="PROSITE" id="PS51832">
    <property type="entry name" value="HD_GYP"/>
    <property type="match status" value="1"/>
</dbReference>
<dbReference type="Pfam" id="PF01590">
    <property type="entry name" value="GAF"/>
    <property type="match status" value="1"/>
</dbReference>
<keyword evidence="1 2" id="KW-0378">Hydrolase</keyword>
<protein>
    <submittedName>
        <fullName evidence="2">Cyclic di-GMP phosphodiesterase response regulator RpfG</fullName>
        <ecNumber evidence="2">3.1.4.52</ecNumber>
    </submittedName>
</protein>
<dbReference type="EMBL" id="AP017312">
    <property type="protein sequence ID" value="BAU28012.1"/>
    <property type="molecule type" value="Genomic_DNA"/>
</dbReference>
<evidence type="ECO:0000256" key="1">
    <source>
        <dbReference type="ARBA" id="ARBA00022801"/>
    </source>
</evidence>
<dbReference type="InterPro" id="IPR029016">
    <property type="entry name" value="GAF-like_dom_sf"/>
</dbReference>
<dbReference type="OrthoDB" id="9759601at2"/>
<dbReference type="PROSITE" id="PS51831">
    <property type="entry name" value="HD"/>
    <property type="match status" value="1"/>
</dbReference>
<keyword evidence="3" id="KW-1185">Reference proteome</keyword>
<dbReference type="InterPro" id="IPR037522">
    <property type="entry name" value="HD_GYP_dom"/>
</dbReference>
<dbReference type="GO" id="GO:0004112">
    <property type="term" value="F:cyclic-nucleotide phosphodiesterase activity"/>
    <property type="evidence" value="ECO:0007669"/>
    <property type="project" value="UniProtKB-ARBA"/>
</dbReference>
<dbReference type="AlphaFoldDB" id="A0A0U5BAT7"/>
<dbReference type="Pfam" id="PF13487">
    <property type="entry name" value="HD_5"/>
    <property type="match status" value="1"/>
</dbReference>
<dbReference type="SUPFAM" id="SSF109604">
    <property type="entry name" value="HD-domain/PDEase-like"/>
    <property type="match status" value="1"/>
</dbReference>
<dbReference type="InterPro" id="IPR006674">
    <property type="entry name" value="HD_domain"/>
</dbReference>
<dbReference type="Gene3D" id="3.30.450.40">
    <property type="match status" value="1"/>
</dbReference>
<dbReference type="GO" id="GO:0009214">
    <property type="term" value="P:cyclic nucleotide catabolic process"/>
    <property type="evidence" value="ECO:0007669"/>
    <property type="project" value="UniProtKB-ARBA"/>
</dbReference>
<dbReference type="Gene3D" id="1.10.3210.10">
    <property type="entry name" value="Hypothetical protein af1432"/>
    <property type="match status" value="1"/>
</dbReference>
<dbReference type="RefSeq" id="WP_096465799.1">
    <property type="nucleotide sequence ID" value="NZ_AP017312.1"/>
</dbReference>
<proteinExistence type="predicted"/>
<dbReference type="SUPFAM" id="SSF55781">
    <property type="entry name" value="GAF domain-like"/>
    <property type="match status" value="1"/>
</dbReference>
<evidence type="ECO:0000313" key="3">
    <source>
        <dbReference type="Proteomes" id="UP000217696"/>
    </source>
</evidence>
<dbReference type="CDD" id="cd00077">
    <property type="entry name" value="HDc"/>
    <property type="match status" value="1"/>
</dbReference>
<dbReference type="EC" id="3.1.4.52" evidence="2"/>
<sequence length="370" mass="41791">MNDLVAPTPEQLLHTIFGYAARIANEKSLHRLLTLMADMGKDMIIADRCTIWLFDQEKQELWTTVAHGVRDIRMPARSGLVGHAIQKGKPLIIDDAYDSPHFNPKVDQQTGYRTKAMLVIPIKNSEDVVIGAYQAINKLNGKAVFTATDLAYLTLAASYSGKSLEAAMLHKEIEDTQREILFRMGEIGESRSKETGQHVKRVAEYSRLLALRYGLSEQGAELIQMASPMHDIGKVAIPDSILHKPSKLTAEEYDTMKSHTEIGYNLLNNSSRRLVRAAAIIAREHHEKWDGTGYPRGLCGEDIHIYGRITALADVFDALGSDRVYKKAWPIERILGLFREESGRHFDPSLVDVFLHHLDEFLAIRDRYRE</sequence>
<organism evidence="2 3">
    <name type="scientific">Aneurinibacillus soli</name>
    <dbReference type="NCBI Taxonomy" id="1500254"/>
    <lineage>
        <taxon>Bacteria</taxon>
        <taxon>Bacillati</taxon>
        <taxon>Bacillota</taxon>
        <taxon>Bacilli</taxon>
        <taxon>Bacillales</taxon>
        <taxon>Paenibacillaceae</taxon>
        <taxon>Aneurinibacillus group</taxon>
        <taxon>Aneurinibacillus</taxon>
    </lineage>
</organism>
<dbReference type="Proteomes" id="UP000217696">
    <property type="component" value="Chromosome"/>
</dbReference>
<name>A0A0U5BAT7_9BACL</name>
<dbReference type="InterPro" id="IPR052020">
    <property type="entry name" value="Cyclic_di-GMP/3'3'-cGAMP_PDE"/>
</dbReference>
<dbReference type="InterPro" id="IPR003018">
    <property type="entry name" value="GAF"/>
</dbReference>
<dbReference type="InterPro" id="IPR003607">
    <property type="entry name" value="HD/PDEase_dom"/>
</dbReference>
<accession>A0A0U5BAT7</accession>
<dbReference type="KEGG" id="asoc:CB4_02186"/>
<dbReference type="SMART" id="SM00471">
    <property type="entry name" value="HDc"/>
    <property type="match status" value="1"/>
</dbReference>